<keyword evidence="2" id="KW-0378">Hydrolase</keyword>
<feature type="domain" description="DUF2357" evidence="1">
    <location>
        <begin position="125"/>
        <end position="377"/>
    </location>
</feature>
<organism evidence="2 3">
    <name type="scientific">Neobacillus novalis</name>
    <dbReference type="NCBI Taxonomy" id="220687"/>
    <lineage>
        <taxon>Bacteria</taxon>
        <taxon>Bacillati</taxon>
        <taxon>Bacillota</taxon>
        <taxon>Bacilli</taxon>
        <taxon>Bacillales</taxon>
        <taxon>Bacillaceae</taxon>
        <taxon>Neobacillus</taxon>
    </lineage>
</organism>
<protein>
    <submittedName>
        <fullName evidence="2">Restriction endonuclease-like protein</fullName>
    </submittedName>
</protein>
<evidence type="ECO:0000313" key="2">
    <source>
        <dbReference type="EMBL" id="WHY87067.1"/>
    </source>
</evidence>
<keyword evidence="2" id="KW-0255">Endonuclease</keyword>
<sequence length="823" mass="96511">MVSLPSGSRDDVELAKIDATDFSLVIKGKPYHHRYEGLKQYRKMDYHDVMEFDVTGSSVEAVQVYDIEHGELTVEQKVRPIFFENGIYQLIVVPKQNQQLEFYHEYPMFREAISKVELAGIPVLMGNLQFQNEVGYSTFEIRNEGRKLLEVTLEIFPAKLDYQNDYKRLLNEVNDEIYNLAFHFIRKTYLGARIKLDGNPSRAEFYRLITEHFQQFIQTINRIEQQPHHKLETTYVKVRGDQLSKPDTNTKKYLQKKSQFVDVTHGIPIHGRTLMPLEGIKAKKELVYDTLENRYVKWMMQRLDDKLADLISTLNNQNKRWKIEPDSELMERLSKMKETLESRRKNHFWRKIGRLDRSVMSLVLQMAPGYREAFQIFIIVSKGLMLQSRFYQMSVKDVATIYEYWTFLKLGQILSRKYTMLSQDIIKVNREGLFVNLDSNQKAERKFEHPITKEKITLTYQKYEGGLPTISQKPDTMLTISKKGRDYSFNYVFDAKYRVDYAQKDSSYENRYQYPGPLEEDINTMHRYRDSIVAMSDMNNGPYERTAFGAYVLFPWGDQDGYREHPLYKSINQVNIGGLPFLPQATDLVEQFVERLIEKSPEEIQREGILPRGIKEEWESSLVEKVLVGTVSNVEDYNAFIQSRYFRIPVDHLNKGWQEAKYVALYTTVDVGNRNGIAEYGEIEQISTEGGAVRFHVKSWQPTKQLIKPVKYGIATYMMTTLTQLNDAKELPELYMKNKQETTIWRMLRRISDRITIRLNEQSLDVVSAVETFSNNNIEIQLNKEEQTLSIRQGEEERIISSKILTQQPSLVFKEVLSIIEKD</sequence>
<proteinExistence type="predicted"/>
<dbReference type="EMBL" id="CP126114">
    <property type="protein sequence ID" value="WHY87067.1"/>
    <property type="molecule type" value="Genomic_DNA"/>
</dbReference>
<dbReference type="Pfam" id="PF09823">
    <property type="entry name" value="DUF2357"/>
    <property type="match status" value="1"/>
</dbReference>
<reference evidence="2" key="1">
    <citation type="submission" date="2023-05" db="EMBL/GenBank/DDBJ databases">
        <title>Comparative genomics of Bacillaceae isolates and their secondary metabolite potential.</title>
        <authorList>
            <person name="Song L."/>
            <person name="Nielsen L.J."/>
            <person name="Mohite O."/>
            <person name="Xu X."/>
            <person name="Weber T."/>
            <person name="Kovacs A.T."/>
        </authorList>
    </citation>
    <scope>NUCLEOTIDE SEQUENCE</scope>
    <source>
        <strain evidence="2">XLM17</strain>
    </source>
</reference>
<evidence type="ECO:0000259" key="1">
    <source>
        <dbReference type="Pfam" id="PF09823"/>
    </source>
</evidence>
<keyword evidence="3" id="KW-1185">Reference proteome</keyword>
<keyword evidence="2" id="KW-0540">Nuclease</keyword>
<accession>A0AA95MN62</accession>
<dbReference type="Proteomes" id="UP001178288">
    <property type="component" value="Chromosome"/>
</dbReference>
<dbReference type="RefSeq" id="WP_066082917.1">
    <property type="nucleotide sequence ID" value="NZ_CP126114.1"/>
</dbReference>
<gene>
    <name evidence="2" type="ORF">QNH39_04175</name>
</gene>
<dbReference type="Pfam" id="PF04411">
    <property type="entry name" value="PDDEXK_7"/>
    <property type="match status" value="1"/>
</dbReference>
<name>A0AA95MN62_9BACI</name>
<dbReference type="InterPro" id="IPR018633">
    <property type="entry name" value="DUF2357"/>
</dbReference>
<dbReference type="InterPro" id="IPR007505">
    <property type="entry name" value="PDDEXK_7"/>
</dbReference>
<dbReference type="AlphaFoldDB" id="A0AA95MN62"/>
<evidence type="ECO:0000313" key="3">
    <source>
        <dbReference type="Proteomes" id="UP001178288"/>
    </source>
</evidence>
<dbReference type="GO" id="GO:0004519">
    <property type="term" value="F:endonuclease activity"/>
    <property type="evidence" value="ECO:0007669"/>
    <property type="project" value="UniProtKB-KW"/>
</dbReference>
<dbReference type="KEGG" id="nnv:QNH39_04175"/>